<feature type="compositionally biased region" description="Polar residues" evidence="1">
    <location>
        <begin position="85"/>
        <end position="97"/>
    </location>
</feature>
<name>A0AAV2HPU4_LYMST</name>
<sequence length="112" mass="13219">MICCSARKRRPNPSKDDLRQAPLQEPYVSDLGRPPSPRRYTQHVRADEFNSPVSPRQNYYIPTDQVRPPSRDRQYANYVTPPNDYYNTPLNSRQSPNDLWRTPSRDRSYGTY</sequence>
<gene>
    <name evidence="2" type="ORF">GSLYS_00010034001</name>
</gene>
<reference evidence="2 3" key="1">
    <citation type="submission" date="2024-04" db="EMBL/GenBank/DDBJ databases">
        <authorList>
            <consortium name="Genoscope - CEA"/>
            <person name="William W."/>
        </authorList>
    </citation>
    <scope>NUCLEOTIDE SEQUENCE [LARGE SCALE GENOMIC DNA]</scope>
</reference>
<proteinExistence type="predicted"/>
<accession>A0AAV2HPU4</accession>
<dbReference type="AlphaFoldDB" id="A0AAV2HPU4"/>
<keyword evidence="3" id="KW-1185">Reference proteome</keyword>
<feature type="compositionally biased region" description="Basic residues" evidence="1">
    <location>
        <begin position="1"/>
        <end position="12"/>
    </location>
</feature>
<dbReference type="EMBL" id="CAXITT010000221">
    <property type="protein sequence ID" value="CAL1536121.1"/>
    <property type="molecule type" value="Genomic_DNA"/>
</dbReference>
<organism evidence="2 3">
    <name type="scientific">Lymnaea stagnalis</name>
    <name type="common">Great pond snail</name>
    <name type="synonym">Helix stagnalis</name>
    <dbReference type="NCBI Taxonomy" id="6523"/>
    <lineage>
        <taxon>Eukaryota</taxon>
        <taxon>Metazoa</taxon>
        <taxon>Spiralia</taxon>
        <taxon>Lophotrochozoa</taxon>
        <taxon>Mollusca</taxon>
        <taxon>Gastropoda</taxon>
        <taxon>Heterobranchia</taxon>
        <taxon>Euthyneura</taxon>
        <taxon>Panpulmonata</taxon>
        <taxon>Hygrophila</taxon>
        <taxon>Lymnaeoidea</taxon>
        <taxon>Lymnaeidae</taxon>
        <taxon>Lymnaea</taxon>
    </lineage>
</organism>
<evidence type="ECO:0000313" key="3">
    <source>
        <dbReference type="Proteomes" id="UP001497497"/>
    </source>
</evidence>
<protein>
    <submittedName>
        <fullName evidence="2">Uncharacterized protein</fullName>
    </submittedName>
</protein>
<evidence type="ECO:0000256" key="1">
    <source>
        <dbReference type="SAM" id="MobiDB-lite"/>
    </source>
</evidence>
<evidence type="ECO:0000313" key="2">
    <source>
        <dbReference type="EMBL" id="CAL1536121.1"/>
    </source>
</evidence>
<feature type="region of interest" description="Disordered" evidence="1">
    <location>
        <begin position="1"/>
        <end position="112"/>
    </location>
</feature>
<dbReference type="Proteomes" id="UP001497497">
    <property type="component" value="Unassembled WGS sequence"/>
</dbReference>
<comment type="caution">
    <text evidence="2">The sequence shown here is derived from an EMBL/GenBank/DDBJ whole genome shotgun (WGS) entry which is preliminary data.</text>
</comment>
<feature type="compositionally biased region" description="Basic and acidic residues" evidence="1">
    <location>
        <begin position="103"/>
        <end position="112"/>
    </location>
</feature>
<feature type="non-terminal residue" evidence="2">
    <location>
        <position position="112"/>
    </location>
</feature>